<dbReference type="InterPro" id="IPR058245">
    <property type="entry name" value="NreC/VraR/RcsB-like_REC"/>
</dbReference>
<dbReference type="Gene3D" id="1.10.10.10">
    <property type="entry name" value="Winged helix-like DNA-binding domain superfamily/Winged helix DNA-binding domain"/>
    <property type="match status" value="1"/>
</dbReference>
<dbReference type="AlphaFoldDB" id="A0A4R2HRE5"/>
<dbReference type="InterPro" id="IPR000792">
    <property type="entry name" value="Tscrpt_reg_LuxR_C"/>
</dbReference>
<organism evidence="6 7">
    <name type="scientific">Dokdonella fugitiva</name>
    <dbReference type="NCBI Taxonomy" id="328517"/>
    <lineage>
        <taxon>Bacteria</taxon>
        <taxon>Pseudomonadati</taxon>
        <taxon>Pseudomonadota</taxon>
        <taxon>Gammaproteobacteria</taxon>
        <taxon>Lysobacterales</taxon>
        <taxon>Rhodanobacteraceae</taxon>
        <taxon>Dokdonella</taxon>
    </lineage>
</organism>
<evidence type="ECO:0000256" key="3">
    <source>
        <dbReference type="PROSITE-ProRule" id="PRU00169"/>
    </source>
</evidence>
<dbReference type="InterPro" id="IPR011006">
    <property type="entry name" value="CheY-like_superfamily"/>
</dbReference>
<dbReference type="GO" id="GO:0000160">
    <property type="term" value="P:phosphorelay signal transduction system"/>
    <property type="evidence" value="ECO:0007669"/>
    <property type="project" value="InterPro"/>
</dbReference>
<dbReference type="CDD" id="cd17535">
    <property type="entry name" value="REC_NarL-like"/>
    <property type="match status" value="1"/>
</dbReference>
<dbReference type="PRINTS" id="PR00038">
    <property type="entry name" value="HTHLUXR"/>
</dbReference>
<dbReference type="SUPFAM" id="SSF52172">
    <property type="entry name" value="CheY-like"/>
    <property type="match status" value="1"/>
</dbReference>
<evidence type="ECO:0000259" key="5">
    <source>
        <dbReference type="PROSITE" id="PS50110"/>
    </source>
</evidence>
<comment type="caution">
    <text evidence="6">The sequence shown here is derived from an EMBL/GenBank/DDBJ whole genome shotgun (WGS) entry which is preliminary data.</text>
</comment>
<keyword evidence="7" id="KW-1185">Reference proteome</keyword>
<reference evidence="6 7" key="1">
    <citation type="journal article" date="2015" name="Stand. Genomic Sci.">
        <title>Genomic Encyclopedia of Bacterial and Archaeal Type Strains, Phase III: the genomes of soil and plant-associated and newly described type strains.</title>
        <authorList>
            <person name="Whitman W.B."/>
            <person name="Woyke T."/>
            <person name="Klenk H.P."/>
            <person name="Zhou Y."/>
            <person name="Lilburn T.G."/>
            <person name="Beck B.J."/>
            <person name="De Vos P."/>
            <person name="Vandamme P."/>
            <person name="Eisen J.A."/>
            <person name="Garrity G."/>
            <person name="Hugenholtz P."/>
            <person name="Kyrpides N.C."/>
        </authorList>
    </citation>
    <scope>NUCLEOTIDE SEQUENCE [LARGE SCALE GENOMIC DNA]</scope>
    <source>
        <strain evidence="6 7">A3</strain>
    </source>
</reference>
<dbReference type="SMART" id="SM00421">
    <property type="entry name" value="HTH_LUXR"/>
    <property type="match status" value="1"/>
</dbReference>
<name>A0A4R2HRE5_9GAMM</name>
<dbReference type="CDD" id="cd06170">
    <property type="entry name" value="LuxR_C_like"/>
    <property type="match status" value="1"/>
</dbReference>
<dbReference type="RefSeq" id="WP_132000265.1">
    <property type="nucleotide sequence ID" value="NZ_JACGXM010000022.1"/>
</dbReference>
<dbReference type="InterPro" id="IPR016032">
    <property type="entry name" value="Sig_transdc_resp-reg_C-effctor"/>
</dbReference>
<evidence type="ECO:0000313" key="6">
    <source>
        <dbReference type="EMBL" id="TCO33851.1"/>
    </source>
</evidence>
<dbReference type="SMART" id="SM00448">
    <property type="entry name" value="REC"/>
    <property type="match status" value="1"/>
</dbReference>
<dbReference type="InterPro" id="IPR036388">
    <property type="entry name" value="WH-like_DNA-bd_sf"/>
</dbReference>
<feature type="domain" description="Response regulatory" evidence="5">
    <location>
        <begin position="2"/>
        <end position="119"/>
    </location>
</feature>
<dbReference type="GO" id="GO:0006355">
    <property type="term" value="P:regulation of DNA-templated transcription"/>
    <property type="evidence" value="ECO:0007669"/>
    <property type="project" value="InterPro"/>
</dbReference>
<evidence type="ECO:0000313" key="7">
    <source>
        <dbReference type="Proteomes" id="UP000294862"/>
    </source>
</evidence>
<proteinExistence type="predicted"/>
<feature type="domain" description="HTH luxR-type" evidence="4">
    <location>
        <begin position="145"/>
        <end position="210"/>
    </location>
</feature>
<evidence type="ECO:0000259" key="4">
    <source>
        <dbReference type="PROSITE" id="PS50043"/>
    </source>
</evidence>
<dbReference type="SUPFAM" id="SSF46894">
    <property type="entry name" value="C-terminal effector domain of the bipartite response regulators"/>
    <property type="match status" value="1"/>
</dbReference>
<dbReference type="GO" id="GO:0003677">
    <property type="term" value="F:DNA binding"/>
    <property type="evidence" value="ECO:0007669"/>
    <property type="project" value="UniProtKB-KW"/>
</dbReference>
<evidence type="ECO:0000256" key="1">
    <source>
        <dbReference type="ARBA" id="ARBA00022553"/>
    </source>
</evidence>
<keyword evidence="1 3" id="KW-0597">Phosphoprotein</keyword>
<accession>A0A4R2HRE5</accession>
<evidence type="ECO:0000256" key="2">
    <source>
        <dbReference type="ARBA" id="ARBA00023125"/>
    </source>
</evidence>
<dbReference type="InterPro" id="IPR051015">
    <property type="entry name" value="EvgA-like"/>
</dbReference>
<dbReference type="PROSITE" id="PS50043">
    <property type="entry name" value="HTH_LUXR_2"/>
    <property type="match status" value="1"/>
</dbReference>
<dbReference type="Gene3D" id="3.40.50.2300">
    <property type="match status" value="1"/>
</dbReference>
<dbReference type="EMBL" id="SLWQ01000019">
    <property type="protein sequence ID" value="TCO33851.1"/>
    <property type="molecule type" value="Genomic_DNA"/>
</dbReference>
<dbReference type="Pfam" id="PF00072">
    <property type="entry name" value="Response_reg"/>
    <property type="match status" value="1"/>
</dbReference>
<feature type="modified residue" description="4-aspartylphosphate" evidence="3">
    <location>
        <position position="54"/>
    </location>
</feature>
<keyword evidence="2 6" id="KW-0238">DNA-binding</keyword>
<dbReference type="PROSITE" id="PS50110">
    <property type="entry name" value="RESPONSE_REGULATORY"/>
    <property type="match status" value="1"/>
</dbReference>
<dbReference type="PANTHER" id="PTHR45566">
    <property type="entry name" value="HTH-TYPE TRANSCRIPTIONAL REGULATOR YHJB-RELATED"/>
    <property type="match status" value="1"/>
</dbReference>
<protein>
    <submittedName>
        <fullName evidence="6">DNA-binding NarL/FixJ family response regulator</fullName>
    </submittedName>
</protein>
<dbReference type="Proteomes" id="UP000294862">
    <property type="component" value="Unassembled WGS sequence"/>
</dbReference>
<sequence length="228" mass="24292">MRILLADDHPLFRLALAQAVRAVEPGAMVVEAGDFAAAREDIAAHPDTDLVLLDLHMPGNHGLMGLATLRGEYPAVAVAMISAHDDPATIRRALAYGAAGYLSKRAGLDELQQALRAVLACQTWLPPALRGAVAGEPTDADDRALATRLATLSPQQMRVLSLVAEGLLNKQIADRLGEQERTVKAHLTAVFERLGVRNRTQAGVLLRSLGIPQARLAEDADPQPAAET</sequence>
<dbReference type="PANTHER" id="PTHR45566:SF1">
    <property type="entry name" value="HTH-TYPE TRANSCRIPTIONAL REGULATOR YHJB-RELATED"/>
    <property type="match status" value="1"/>
</dbReference>
<dbReference type="OrthoDB" id="9814495at2"/>
<gene>
    <name evidence="6" type="ORF">EV148_1194</name>
</gene>
<dbReference type="InterPro" id="IPR001789">
    <property type="entry name" value="Sig_transdc_resp-reg_receiver"/>
</dbReference>
<dbReference type="Pfam" id="PF00196">
    <property type="entry name" value="GerE"/>
    <property type="match status" value="1"/>
</dbReference>